<dbReference type="OrthoDB" id="3739381at2"/>
<evidence type="ECO:0000313" key="2">
    <source>
        <dbReference type="Proteomes" id="UP000380867"/>
    </source>
</evidence>
<protein>
    <recommendedName>
        <fullName evidence="3">Endonuclease/exonuclease/phosphatase domain-containing protein</fullName>
    </recommendedName>
</protein>
<dbReference type="Gene3D" id="3.60.10.10">
    <property type="entry name" value="Endonuclease/exonuclease/phosphatase"/>
    <property type="match status" value="1"/>
</dbReference>
<evidence type="ECO:0008006" key="3">
    <source>
        <dbReference type="Google" id="ProtNLM"/>
    </source>
</evidence>
<comment type="caution">
    <text evidence="1">The sequence shown here is derived from an EMBL/GenBank/DDBJ whole genome shotgun (WGS) entry which is preliminary data.</text>
</comment>
<organism evidence="1 2">
    <name type="scientific">Aeromicrobium ginsengisoli</name>
    <dbReference type="NCBI Taxonomy" id="363867"/>
    <lineage>
        <taxon>Bacteria</taxon>
        <taxon>Bacillati</taxon>
        <taxon>Actinomycetota</taxon>
        <taxon>Actinomycetes</taxon>
        <taxon>Propionibacteriales</taxon>
        <taxon>Nocardioidaceae</taxon>
        <taxon>Aeromicrobium</taxon>
    </lineage>
</organism>
<dbReference type="Proteomes" id="UP000380867">
    <property type="component" value="Unassembled WGS sequence"/>
</dbReference>
<dbReference type="Gene3D" id="3.30.1370.190">
    <property type="match status" value="1"/>
</dbReference>
<gene>
    <name evidence="1" type="ORF">ESP70_003605</name>
</gene>
<accession>A0A5M4FIG4</accession>
<evidence type="ECO:0000313" key="1">
    <source>
        <dbReference type="EMBL" id="KAA1399851.1"/>
    </source>
</evidence>
<dbReference type="SUPFAM" id="SSF56219">
    <property type="entry name" value="DNase I-like"/>
    <property type="match status" value="1"/>
</dbReference>
<dbReference type="RefSeq" id="WP_149687968.1">
    <property type="nucleotide sequence ID" value="NZ_SDPQ02000001.1"/>
</dbReference>
<dbReference type="EMBL" id="SDPQ02000001">
    <property type="protein sequence ID" value="KAA1399851.1"/>
    <property type="molecule type" value="Genomic_DNA"/>
</dbReference>
<dbReference type="AlphaFoldDB" id="A0A5M4FIG4"/>
<dbReference type="InterPro" id="IPR036691">
    <property type="entry name" value="Endo/exonu/phosph_ase_sf"/>
</dbReference>
<proteinExistence type="predicted"/>
<reference evidence="1" key="1">
    <citation type="submission" date="2019-09" db="EMBL/GenBank/DDBJ databases">
        <authorList>
            <person name="Li J."/>
        </authorList>
    </citation>
    <scope>NUCLEOTIDE SEQUENCE [LARGE SCALE GENOMIC DNA]</scope>
    <source>
        <strain evidence="1">JCM 14732</strain>
    </source>
</reference>
<name>A0A5M4FIG4_9ACTN</name>
<sequence length="500" mass="54804">MVTYARRTMSEALARAKHLDGHRNEVGMCLAEVAEIYGLTGPFRWGGNGRKWAINFWLAAVEHGEVVKTSDPRKIPAGAMVFHAPRPKAKSVGGRAGHVAIGAGGGKEYSTDRPHDGRRGKVSIRSVEQAWTKKLLGYVVVTGDGITLTDRPGSISTDKMDPAAYFLDARGPHVTWLGERLVLHLAALGIPSPYALGPGPHFTEVDRAAVMLFQEAQGWIGDNADGFPGPTTLLRLARAPGPTPIRALAMVATTDHFMVAQRGLSMNCAGYDHVGHGAATAERRARRIGAKILTLKPTVICLQELEIHSLNDMDKALRPGGYRRMSRGGKGREIYLGKGCSQIASGLERVSTELDDDDKPWAWTAYTFKGTRCMAVSFHNENQGHAVQRQQLAEVLHRALALANKHKVPWSNLFVTGDGNLPTAEDVVEEFNWMSAGKHAPKRTNYGLMTATKWGPKRRGKPIDVDLFRHNATVDAYSQLVNNTLSDHYLHYVDFRTVGR</sequence>
<keyword evidence="2" id="KW-1185">Reference proteome</keyword>